<evidence type="ECO:0000313" key="4">
    <source>
        <dbReference type="Proteomes" id="UP000604117"/>
    </source>
</evidence>
<accession>A0ABQ4CMZ3</accession>
<comment type="similarity">
    <text evidence="1">Belongs to the protein-tyrosine phosphatase family.</text>
</comment>
<dbReference type="PANTHER" id="PTHR31126:SF1">
    <property type="entry name" value="TYROSINE SPECIFIC PROTEIN PHOSPHATASES DOMAIN-CONTAINING PROTEIN"/>
    <property type="match status" value="1"/>
</dbReference>
<keyword evidence="4" id="KW-1185">Reference proteome</keyword>
<protein>
    <recommendedName>
        <fullName evidence="2">Tyrosine specific protein phosphatases domain-containing protein</fullName>
    </recommendedName>
</protein>
<evidence type="ECO:0000259" key="2">
    <source>
        <dbReference type="PROSITE" id="PS50056"/>
    </source>
</evidence>
<organism evidence="3 4">
    <name type="scientific">Asanoa siamensis</name>
    <dbReference type="NCBI Taxonomy" id="926357"/>
    <lineage>
        <taxon>Bacteria</taxon>
        <taxon>Bacillati</taxon>
        <taxon>Actinomycetota</taxon>
        <taxon>Actinomycetes</taxon>
        <taxon>Micromonosporales</taxon>
        <taxon>Micromonosporaceae</taxon>
        <taxon>Asanoa</taxon>
    </lineage>
</organism>
<sequence>MGVGTVIDLRYPEEVARRGRVPEYDGLAYYNLSIEHRPHKQATLARDVETVRFLADRYAEVLADGVVEIAQALSVIAAARDAPVVIHCAAGKDRTGLLTALVLALVGVGDEDIIADYALTDLAADRFVADWQANAANPPITWPGYGRAPAEAMRLTLKELAAEYGSVSDYARDRLGTDDALLAGLRAHLLDT</sequence>
<comment type="caution">
    <text evidence="3">The sequence shown here is derived from an EMBL/GenBank/DDBJ whole genome shotgun (WGS) entry which is preliminary data.</text>
</comment>
<evidence type="ECO:0000256" key="1">
    <source>
        <dbReference type="ARBA" id="ARBA00009580"/>
    </source>
</evidence>
<reference evidence="3 4" key="1">
    <citation type="submission" date="2021-01" db="EMBL/GenBank/DDBJ databases">
        <title>Whole genome shotgun sequence of Asanoa siamensis NBRC 107932.</title>
        <authorList>
            <person name="Komaki H."/>
            <person name="Tamura T."/>
        </authorList>
    </citation>
    <scope>NUCLEOTIDE SEQUENCE [LARGE SCALE GENOMIC DNA]</scope>
    <source>
        <strain evidence="3 4">NBRC 107932</strain>
    </source>
</reference>
<dbReference type="EMBL" id="BONE01000013">
    <property type="protein sequence ID" value="GIF72658.1"/>
    <property type="molecule type" value="Genomic_DNA"/>
</dbReference>
<dbReference type="Gene3D" id="3.90.190.10">
    <property type="entry name" value="Protein tyrosine phosphatase superfamily"/>
    <property type="match status" value="1"/>
</dbReference>
<dbReference type="Proteomes" id="UP000604117">
    <property type="component" value="Unassembled WGS sequence"/>
</dbReference>
<dbReference type="PROSITE" id="PS00383">
    <property type="entry name" value="TYR_PHOSPHATASE_1"/>
    <property type="match status" value="1"/>
</dbReference>
<gene>
    <name evidence="3" type="ORF">Asi02nite_21760</name>
</gene>
<dbReference type="Pfam" id="PF13350">
    <property type="entry name" value="Y_phosphatase3"/>
    <property type="match status" value="1"/>
</dbReference>
<dbReference type="PANTHER" id="PTHR31126">
    <property type="entry name" value="TYROSINE-PROTEIN PHOSPHATASE"/>
    <property type="match status" value="1"/>
</dbReference>
<dbReference type="SUPFAM" id="SSF52799">
    <property type="entry name" value="(Phosphotyrosine protein) phosphatases II"/>
    <property type="match status" value="1"/>
</dbReference>
<dbReference type="PROSITE" id="PS50056">
    <property type="entry name" value="TYR_PHOSPHATASE_2"/>
    <property type="match status" value="1"/>
</dbReference>
<dbReference type="InterPro" id="IPR026893">
    <property type="entry name" value="Tyr/Ser_Pase_IphP-type"/>
</dbReference>
<feature type="domain" description="Tyrosine specific protein phosphatases" evidence="2">
    <location>
        <begin position="64"/>
        <end position="126"/>
    </location>
</feature>
<dbReference type="InterPro" id="IPR016130">
    <property type="entry name" value="Tyr_Pase_AS"/>
</dbReference>
<dbReference type="RefSeq" id="WP_275410306.1">
    <property type="nucleotide sequence ID" value="NZ_BONE01000013.1"/>
</dbReference>
<dbReference type="InterPro" id="IPR029021">
    <property type="entry name" value="Prot-tyrosine_phosphatase-like"/>
</dbReference>
<evidence type="ECO:0000313" key="3">
    <source>
        <dbReference type="EMBL" id="GIF72658.1"/>
    </source>
</evidence>
<dbReference type="InterPro" id="IPR000387">
    <property type="entry name" value="Tyr_Pase_dom"/>
</dbReference>
<name>A0ABQ4CMZ3_9ACTN</name>
<proteinExistence type="inferred from homology"/>